<dbReference type="OrthoDB" id="337762at2"/>
<protein>
    <recommendedName>
        <fullName evidence="4">Neutral/alkaline non-lysosomal ceramidase</fullName>
    </recommendedName>
</protein>
<proteinExistence type="predicted"/>
<dbReference type="AlphaFoldDB" id="A0A5C6BHT6"/>
<evidence type="ECO:0000256" key="1">
    <source>
        <dbReference type="SAM" id="MobiDB-lite"/>
    </source>
</evidence>
<dbReference type="EMBL" id="SJPU01000005">
    <property type="protein sequence ID" value="TWU09994.1"/>
    <property type="molecule type" value="Genomic_DNA"/>
</dbReference>
<keyword evidence="3" id="KW-1185">Reference proteome</keyword>
<organism evidence="2 3">
    <name type="scientific">Allorhodopirellula heiligendammensis</name>
    <dbReference type="NCBI Taxonomy" id="2714739"/>
    <lineage>
        <taxon>Bacteria</taxon>
        <taxon>Pseudomonadati</taxon>
        <taxon>Planctomycetota</taxon>
        <taxon>Planctomycetia</taxon>
        <taxon>Pirellulales</taxon>
        <taxon>Pirellulaceae</taxon>
        <taxon>Allorhodopirellula</taxon>
    </lineage>
</organism>
<accession>A0A5C6BHT6</accession>
<evidence type="ECO:0000313" key="3">
    <source>
        <dbReference type="Proteomes" id="UP000319908"/>
    </source>
</evidence>
<dbReference type="Proteomes" id="UP000319908">
    <property type="component" value="Unassembled WGS sequence"/>
</dbReference>
<evidence type="ECO:0000313" key="2">
    <source>
        <dbReference type="EMBL" id="TWU09994.1"/>
    </source>
</evidence>
<gene>
    <name evidence="2" type="ORF">Poly21_53270</name>
</gene>
<dbReference type="RefSeq" id="WP_146409775.1">
    <property type="nucleotide sequence ID" value="NZ_SJPU01000005.1"/>
</dbReference>
<feature type="region of interest" description="Disordered" evidence="1">
    <location>
        <begin position="1"/>
        <end position="22"/>
    </location>
</feature>
<comment type="caution">
    <text evidence="2">The sequence shown here is derived from an EMBL/GenBank/DDBJ whole genome shotgun (WGS) entry which is preliminary data.</text>
</comment>
<reference evidence="2 3" key="1">
    <citation type="journal article" date="2020" name="Antonie Van Leeuwenhoek">
        <title>Rhodopirellula heiligendammensis sp. nov., Rhodopirellula pilleata sp. nov., and Rhodopirellula solitaria sp. nov. isolated from natural or artificial marine surfaces in Northern Germany and California, USA, and emended description of the genus Rhodopirellula.</title>
        <authorList>
            <person name="Kallscheuer N."/>
            <person name="Wiegand S."/>
            <person name="Jogler M."/>
            <person name="Boedeker C."/>
            <person name="Peeters S.H."/>
            <person name="Rast P."/>
            <person name="Heuer A."/>
            <person name="Jetten M.S.M."/>
            <person name="Rohde M."/>
            <person name="Jogler C."/>
        </authorList>
    </citation>
    <scope>NUCLEOTIDE SEQUENCE [LARGE SCALE GENOMIC DNA]</scope>
    <source>
        <strain evidence="2 3">Poly21</strain>
    </source>
</reference>
<sequence>MNQYSPAQPPFAPPPSAQRHSSFRGRIGIAREDITPPVGIYSRNWGAATHETAESIHRSLSLTALTIATSAGGDPLVLIDADLGWWREMNSFRRFQKRLLDEVKLASSHLIFALSHTHASPPLMEPDPSLPGSELLGPWYELIYQAAVSAIKHALTTADESVLDWHRGHCGLAVARDFPDPHPTSNRMICGYNPAVAADDTLVVGRITDPAGTVRATLVNYACHPTTLAWANTAISPDYIGAMRETVEEATGAIAFFLQGMSGELAPKHQYVGDVEVADRHGKQLGHAALATLNDMDPVGNHLCFEGVMESGAPLALWKYQPHEISPALQAIEVTVDLKLKEWPSAEALEQQRIACDDRALEERLRRKRDIRRWLGDGSSFPLPVYAWRVGDAVIVGCAGEAYSQVQQELRHRFADLTVICMNIVNGTVGYLPPADLYDVDTYPVWQTPFDRGCLERTGEAMCDAIEKLLN</sequence>
<name>A0A5C6BHT6_9BACT</name>
<feature type="compositionally biased region" description="Pro residues" evidence="1">
    <location>
        <begin position="7"/>
        <end position="16"/>
    </location>
</feature>
<evidence type="ECO:0008006" key="4">
    <source>
        <dbReference type="Google" id="ProtNLM"/>
    </source>
</evidence>